<protein>
    <recommendedName>
        <fullName evidence="1">PET hydrolase/cutinase-like domain-containing protein</fullName>
    </recommendedName>
</protein>
<accession>A0A3N4YLV3</accession>
<dbReference type="PANTHER" id="PTHR47751:SF1">
    <property type="entry name" value="SUPERFAMILY HYDROLASE, PUTATIVE (AFU_ORTHOLOGUE AFUA_2G16580)-RELATED"/>
    <property type="match status" value="1"/>
</dbReference>
<sequence>MERVTFKNGSVEVAGNIYFPADFDKSKRYAAIVSVHPGSGVKEQTSGLYARRMSELGYVAIAFDASHQGESGGAPRFLEDPAVRVEDVRSAVDLLMTLGYVDERRIGVLGVCAGGGYAVSAALTDHRIRAVGVVSVINIGRAYRETGGPEGAVGRTLDAAARQRTAEARGEEPLITPWTPDSGEEAVRAGLTDLDVLGAVDYYRTSRGAHPRSSNQFLFRGAAPLLGFDAFHLVEELLTQPLQVIVGDRVGSFGSYRDGHELFRRAPGPKDLQVIEGASHYDLYDRPAYVDQAVERLGVFYAEKLGAVVRGSAR</sequence>
<reference evidence="2 3" key="1">
    <citation type="submission" date="2018-11" db="EMBL/GenBank/DDBJ databases">
        <title>Sequencing the genomes of 1000 actinobacteria strains.</title>
        <authorList>
            <person name="Klenk H.-P."/>
        </authorList>
    </citation>
    <scope>NUCLEOTIDE SEQUENCE [LARGE SCALE GENOMIC DNA]</scope>
    <source>
        <strain evidence="2 3">DSM 15700</strain>
    </source>
</reference>
<dbReference type="InterPro" id="IPR020610">
    <property type="entry name" value="Thiolase_AS"/>
</dbReference>
<keyword evidence="3" id="KW-1185">Reference proteome</keyword>
<dbReference type="EMBL" id="RKQZ01000001">
    <property type="protein sequence ID" value="RPF22069.1"/>
    <property type="molecule type" value="Genomic_DNA"/>
</dbReference>
<comment type="caution">
    <text evidence="2">The sequence shown here is derived from an EMBL/GenBank/DDBJ whole genome shotgun (WGS) entry which is preliminary data.</text>
</comment>
<dbReference type="SUPFAM" id="SSF53474">
    <property type="entry name" value="alpha/beta-Hydrolases"/>
    <property type="match status" value="1"/>
</dbReference>
<evidence type="ECO:0000259" key="1">
    <source>
        <dbReference type="Pfam" id="PF12740"/>
    </source>
</evidence>
<dbReference type="InterPro" id="IPR041127">
    <property type="entry name" value="PET_hydrolase/cutinase-like"/>
</dbReference>
<dbReference type="PROSITE" id="PS00099">
    <property type="entry name" value="THIOLASE_3"/>
    <property type="match status" value="1"/>
</dbReference>
<dbReference type="Proteomes" id="UP000280501">
    <property type="component" value="Unassembled WGS sequence"/>
</dbReference>
<dbReference type="AlphaFoldDB" id="A0A3N4YLV3"/>
<feature type="domain" description="PET hydrolase/cutinase-like" evidence="1">
    <location>
        <begin position="14"/>
        <end position="164"/>
    </location>
</feature>
<evidence type="ECO:0000313" key="3">
    <source>
        <dbReference type="Proteomes" id="UP000280501"/>
    </source>
</evidence>
<evidence type="ECO:0000313" key="2">
    <source>
        <dbReference type="EMBL" id="RPF22069.1"/>
    </source>
</evidence>
<proteinExistence type="predicted"/>
<dbReference type="Pfam" id="PF12740">
    <property type="entry name" value="PETase"/>
    <property type="match status" value="1"/>
</dbReference>
<dbReference type="InterPro" id="IPR051411">
    <property type="entry name" value="Polyketide_trans_af380"/>
</dbReference>
<name>A0A3N4YLV3_9MICO</name>
<dbReference type="InterPro" id="IPR029058">
    <property type="entry name" value="AB_hydrolase_fold"/>
</dbReference>
<dbReference type="Gene3D" id="1.10.10.800">
    <property type="match status" value="1"/>
</dbReference>
<dbReference type="Gene3D" id="3.40.50.1820">
    <property type="entry name" value="alpha/beta hydrolase"/>
    <property type="match status" value="1"/>
</dbReference>
<dbReference type="PANTHER" id="PTHR47751">
    <property type="entry name" value="SUPERFAMILY HYDROLASE, PUTATIVE (AFU_ORTHOLOGUE AFUA_2G16580)-RELATED"/>
    <property type="match status" value="1"/>
</dbReference>
<dbReference type="RefSeq" id="WP_211341584.1">
    <property type="nucleotide sequence ID" value="NZ_RKQZ01000001.1"/>
</dbReference>
<organism evidence="2 3">
    <name type="scientific">Myceligenerans xiligouense</name>
    <dbReference type="NCBI Taxonomy" id="253184"/>
    <lineage>
        <taxon>Bacteria</taxon>
        <taxon>Bacillati</taxon>
        <taxon>Actinomycetota</taxon>
        <taxon>Actinomycetes</taxon>
        <taxon>Micrococcales</taxon>
        <taxon>Promicromonosporaceae</taxon>
        <taxon>Myceligenerans</taxon>
    </lineage>
</organism>
<dbReference type="GO" id="GO:0016747">
    <property type="term" value="F:acyltransferase activity, transferring groups other than amino-acyl groups"/>
    <property type="evidence" value="ECO:0007669"/>
    <property type="project" value="InterPro"/>
</dbReference>
<gene>
    <name evidence="2" type="ORF">EDD34_2713</name>
</gene>